<dbReference type="InterPro" id="IPR003778">
    <property type="entry name" value="CT_A_B"/>
</dbReference>
<reference evidence="6" key="1">
    <citation type="submission" date="2023-03" db="EMBL/GenBank/DDBJ databases">
        <title>Amycolatopsis taiwanensis NBRC 103393.</title>
        <authorList>
            <person name="Ichikawa N."/>
            <person name="Sato H."/>
            <person name="Tonouchi N."/>
        </authorList>
    </citation>
    <scope>NUCLEOTIDE SEQUENCE</scope>
    <source>
        <strain evidence="6">NBRC 103393</strain>
    </source>
</reference>
<evidence type="ECO:0000313" key="6">
    <source>
        <dbReference type="EMBL" id="GLY69893.1"/>
    </source>
</evidence>
<keyword evidence="1" id="KW-0547">Nucleotide-binding</keyword>
<accession>A0A9W6VFR0</accession>
<dbReference type="InterPro" id="IPR052708">
    <property type="entry name" value="PxpC"/>
</dbReference>
<dbReference type="GO" id="GO:0005524">
    <property type="term" value="F:ATP binding"/>
    <property type="evidence" value="ECO:0007669"/>
    <property type="project" value="UniProtKB-KW"/>
</dbReference>
<feature type="region of interest" description="Disordered" evidence="4">
    <location>
        <begin position="128"/>
        <end position="152"/>
    </location>
</feature>
<dbReference type="GO" id="GO:0016787">
    <property type="term" value="F:hydrolase activity"/>
    <property type="evidence" value="ECO:0007669"/>
    <property type="project" value="UniProtKB-KW"/>
</dbReference>
<evidence type="ECO:0000256" key="3">
    <source>
        <dbReference type="ARBA" id="ARBA00022840"/>
    </source>
</evidence>
<gene>
    <name evidence="6" type="ORF">Atai01_65120</name>
</gene>
<dbReference type="PANTHER" id="PTHR43309:SF3">
    <property type="entry name" value="5-OXOPROLINASE SUBUNIT C"/>
    <property type="match status" value="1"/>
</dbReference>
<feature type="domain" description="Carboxyltransferase" evidence="5">
    <location>
        <begin position="23"/>
        <end position="299"/>
    </location>
</feature>
<keyword evidence="3" id="KW-0067">ATP-binding</keyword>
<dbReference type="InterPro" id="IPR029000">
    <property type="entry name" value="Cyclophilin-like_dom_sf"/>
</dbReference>
<dbReference type="Gene3D" id="2.40.100.10">
    <property type="entry name" value="Cyclophilin-like"/>
    <property type="match status" value="1"/>
</dbReference>
<name>A0A9W6VFR0_9PSEU</name>
<evidence type="ECO:0000259" key="5">
    <source>
        <dbReference type="SMART" id="SM00797"/>
    </source>
</evidence>
<dbReference type="Pfam" id="PF02626">
    <property type="entry name" value="CT_A_B"/>
    <property type="match status" value="1"/>
</dbReference>
<keyword evidence="2 6" id="KW-0378">Hydrolase</keyword>
<dbReference type="PANTHER" id="PTHR43309">
    <property type="entry name" value="5-OXOPROLINASE SUBUNIT C"/>
    <property type="match status" value="1"/>
</dbReference>
<evidence type="ECO:0000313" key="7">
    <source>
        <dbReference type="Proteomes" id="UP001165136"/>
    </source>
</evidence>
<feature type="region of interest" description="Disordered" evidence="4">
    <location>
        <begin position="1"/>
        <end position="25"/>
    </location>
</feature>
<dbReference type="EMBL" id="BSTI01000019">
    <property type="protein sequence ID" value="GLY69893.1"/>
    <property type="molecule type" value="Genomic_DNA"/>
</dbReference>
<dbReference type="AlphaFoldDB" id="A0A9W6VFR0"/>
<proteinExistence type="predicted"/>
<organism evidence="6 7">
    <name type="scientific">Amycolatopsis taiwanensis</name>
    <dbReference type="NCBI Taxonomy" id="342230"/>
    <lineage>
        <taxon>Bacteria</taxon>
        <taxon>Bacillati</taxon>
        <taxon>Actinomycetota</taxon>
        <taxon>Actinomycetes</taxon>
        <taxon>Pseudonocardiales</taxon>
        <taxon>Pseudonocardiaceae</taxon>
        <taxon>Amycolatopsis</taxon>
    </lineage>
</organism>
<dbReference type="NCBIfam" id="TIGR00724">
    <property type="entry name" value="urea_amlyse_rel"/>
    <property type="match status" value="1"/>
</dbReference>
<keyword evidence="7" id="KW-1185">Reference proteome</keyword>
<protein>
    <submittedName>
        <fullName evidence="6">Allophanate hydrolase</fullName>
    </submittedName>
</protein>
<dbReference type="SUPFAM" id="SSF50891">
    <property type="entry name" value="Cyclophilin-like"/>
    <property type="match status" value="1"/>
</dbReference>
<sequence>MIEVLSPGPQATIQDGGRSGHGHLGVPRAGAMDPLALSQANRLVGNPAETAAIEFLLGGFTIRFTEAASFSLTGAPVAAYLGPTPVSRNRWTYARPGDALTAGPPAYGLWTYLAVAGGIDVPPVLSSRSTDSLSGLGPPPLAPRDVLPVGSGGGTPAVPSDVFVENASAGRRLELSFHWGPRADWFTEETCRTFRTATWRVSSEVDRVAARLTGPRLPHQCLEQLPTEGVHPGSIQVPPSGQPLVFLANHPPTGGYPVIGVLCERDLGRMAQAAPGTMVSMRATRAGDGTRRMNKEGSW</sequence>
<comment type="caution">
    <text evidence="6">The sequence shown here is derived from an EMBL/GenBank/DDBJ whole genome shotgun (WGS) entry which is preliminary data.</text>
</comment>
<dbReference type="SMART" id="SM00797">
    <property type="entry name" value="AHS2"/>
    <property type="match status" value="1"/>
</dbReference>
<evidence type="ECO:0000256" key="2">
    <source>
        <dbReference type="ARBA" id="ARBA00022801"/>
    </source>
</evidence>
<dbReference type="Proteomes" id="UP001165136">
    <property type="component" value="Unassembled WGS sequence"/>
</dbReference>
<evidence type="ECO:0000256" key="1">
    <source>
        <dbReference type="ARBA" id="ARBA00022741"/>
    </source>
</evidence>
<evidence type="ECO:0000256" key="4">
    <source>
        <dbReference type="SAM" id="MobiDB-lite"/>
    </source>
</evidence>